<proteinExistence type="inferred from homology"/>
<protein>
    <recommendedName>
        <fullName evidence="4">Ubiquitin-like protease family profile domain-containing protein</fullName>
    </recommendedName>
</protein>
<dbReference type="Gene3D" id="3.40.395.10">
    <property type="entry name" value="Adenoviral Proteinase, Chain A"/>
    <property type="match status" value="1"/>
</dbReference>
<dbReference type="PROSITE" id="PS50600">
    <property type="entry name" value="ULP_PROTEASE"/>
    <property type="match status" value="1"/>
</dbReference>
<evidence type="ECO:0000256" key="1">
    <source>
        <dbReference type="ARBA" id="ARBA00005234"/>
    </source>
</evidence>
<evidence type="ECO:0000256" key="3">
    <source>
        <dbReference type="ARBA" id="ARBA00022801"/>
    </source>
</evidence>
<reference evidence="5" key="1">
    <citation type="submission" date="2023-03" db="UniProtKB">
        <authorList>
            <consortium name="EnsemblPlants"/>
        </authorList>
    </citation>
    <scope>IDENTIFICATION</scope>
</reference>
<dbReference type="GO" id="GO:0008234">
    <property type="term" value="F:cysteine-type peptidase activity"/>
    <property type="evidence" value="ECO:0007669"/>
    <property type="project" value="InterPro"/>
</dbReference>
<keyword evidence="3" id="KW-0378">Hydrolase</keyword>
<feature type="domain" description="Ubiquitin-like protease family profile" evidence="4">
    <location>
        <begin position="1"/>
        <end position="161"/>
    </location>
</feature>
<accession>A0A9I9E733</accession>
<comment type="similarity">
    <text evidence="1">Belongs to the peptidase C48 family.</text>
</comment>
<dbReference type="SUPFAM" id="SSF54001">
    <property type="entry name" value="Cysteine proteinases"/>
    <property type="match status" value="1"/>
</dbReference>
<dbReference type="InterPro" id="IPR003653">
    <property type="entry name" value="Peptidase_C48_C"/>
</dbReference>
<organism evidence="5">
    <name type="scientific">Cucumis melo</name>
    <name type="common">Muskmelon</name>
    <dbReference type="NCBI Taxonomy" id="3656"/>
    <lineage>
        <taxon>Eukaryota</taxon>
        <taxon>Viridiplantae</taxon>
        <taxon>Streptophyta</taxon>
        <taxon>Embryophyta</taxon>
        <taxon>Tracheophyta</taxon>
        <taxon>Spermatophyta</taxon>
        <taxon>Magnoliopsida</taxon>
        <taxon>eudicotyledons</taxon>
        <taxon>Gunneridae</taxon>
        <taxon>Pentapetalae</taxon>
        <taxon>rosids</taxon>
        <taxon>fabids</taxon>
        <taxon>Cucurbitales</taxon>
        <taxon>Cucurbitaceae</taxon>
        <taxon>Benincaseae</taxon>
        <taxon>Cucumis</taxon>
    </lineage>
</organism>
<dbReference type="EnsemblPlants" id="MELO3C029685.2.1">
    <property type="protein sequence ID" value="MELO3C029685.2.1"/>
    <property type="gene ID" value="MELO3C029685.2"/>
</dbReference>
<keyword evidence="2" id="KW-0645">Protease</keyword>
<dbReference type="InterPro" id="IPR038765">
    <property type="entry name" value="Papain-like_cys_pep_sf"/>
</dbReference>
<dbReference type="Gramene" id="MELO3C029685.2.1">
    <property type="protein sequence ID" value="MELO3C029685.2.1"/>
    <property type="gene ID" value="MELO3C029685.2"/>
</dbReference>
<dbReference type="GO" id="GO:0006508">
    <property type="term" value="P:proteolysis"/>
    <property type="evidence" value="ECO:0007669"/>
    <property type="project" value="UniProtKB-KW"/>
</dbReference>
<dbReference type="AlphaFoldDB" id="A0A9I9E733"/>
<evidence type="ECO:0000259" key="4">
    <source>
        <dbReference type="PROSITE" id="PS50600"/>
    </source>
</evidence>
<dbReference type="Pfam" id="PF02902">
    <property type="entry name" value="Peptidase_C48"/>
    <property type="match status" value="1"/>
</dbReference>
<sequence length="175" mass="20437">MKNVGANSDIHLVLFDEENRAVGFHSKSGDWQVHHMKVLSRVDRYRYRKAMFVGFTPSFGLSNHWTLVVINLTKGAAFWIDHLKNRIDPDVFEVVERSFNIMKKKKPNWMIVKIKDSPRAYTLDDIDYIRFEWVEFAGKHCPLQVGSTECGYYVMEFMREIVNRGSIVISDSIDT</sequence>
<evidence type="ECO:0000313" key="5">
    <source>
        <dbReference type="EnsemblPlants" id="MELO3C029685.2.1"/>
    </source>
</evidence>
<name>A0A9I9E733_CUCME</name>
<evidence type="ECO:0000256" key="2">
    <source>
        <dbReference type="ARBA" id="ARBA00022670"/>
    </source>
</evidence>